<reference evidence="10" key="1">
    <citation type="journal article" date="2011" name="BMC Genomics">
        <title>Complete genome sequence of the filamentous anoxygenic phototrophic bacterium Chloroflexus aurantiacus.</title>
        <authorList>
            <person name="Tang K.H."/>
            <person name="Barry K."/>
            <person name="Chertkov O."/>
            <person name="Dalin E."/>
            <person name="Han C.S."/>
            <person name="Hauser L.J."/>
            <person name="Honchak B.M."/>
            <person name="Karbach L.E."/>
            <person name="Land M.L."/>
            <person name="Lapidus A."/>
            <person name="Larimer F.W."/>
            <person name="Mikhailova N."/>
            <person name="Pitluck S."/>
            <person name="Pierson B.K."/>
            <person name="Blankenship R.E."/>
        </authorList>
    </citation>
    <scope>NUCLEOTIDE SEQUENCE [LARGE SCALE GENOMIC DNA]</scope>
    <source>
        <strain evidence="10">ATCC 29366 / DSM 635 / J-10-fl</strain>
    </source>
</reference>
<evidence type="ECO:0000313" key="10">
    <source>
        <dbReference type="Proteomes" id="UP000002008"/>
    </source>
</evidence>
<accession>A9WB69</accession>
<sequence length="326" mass="34088">MWWQSLLDHWILALHIPDGFLHAPVALLWWVPTVIMIGLALRAVQQSAAERTVPLMSVLAAAIFAAQMLNFPIVGGTSGHLLGGVLAAIVLGPWAGMVVMTCVIVLQAIVFQDGGIVAMGANIFNMGIATAAIGGWIARPLLVQDHAFTTNRLRIALVATATGWLSVMVAAVLTSAQLVLSDLPAGIVFPAMLGVHALIGIGEGVLTAAALLALVTARPDILQPGDTPTPMRTQLLTAGVFIAALLAVLAPLASPDPDGLERVAEDVGFLDRALDAPYQIMPDYTVPLLGETPLSTIVSGLIGVIITVGIVWGIAVMLRARRPSRS</sequence>
<feature type="transmembrane region" description="Helical" evidence="7">
    <location>
        <begin position="85"/>
        <end position="111"/>
    </location>
</feature>
<evidence type="ECO:0000256" key="4">
    <source>
        <dbReference type="ARBA" id="ARBA00022692"/>
    </source>
</evidence>
<feature type="transmembrane region" description="Helical" evidence="7">
    <location>
        <begin position="297"/>
        <end position="318"/>
    </location>
</feature>
<dbReference type="Pfam" id="PF01891">
    <property type="entry name" value="CbiM"/>
    <property type="match status" value="1"/>
</dbReference>
<evidence type="ECO:0000313" key="9">
    <source>
        <dbReference type="EMBL" id="ABY36862.1"/>
    </source>
</evidence>
<dbReference type="HOGENOM" id="CLU_052508_0_0_0"/>
<dbReference type="EnsemblBacteria" id="ABY36862">
    <property type="protein sequence ID" value="ABY36862"/>
    <property type="gene ID" value="Caur_3680"/>
</dbReference>
<dbReference type="GO" id="GO:0005886">
    <property type="term" value="C:plasma membrane"/>
    <property type="evidence" value="ECO:0007669"/>
    <property type="project" value="UniProtKB-SubCell"/>
</dbReference>
<dbReference type="InterPro" id="IPR002751">
    <property type="entry name" value="CbiM/NikMN"/>
</dbReference>
<evidence type="ECO:0000259" key="8">
    <source>
        <dbReference type="Pfam" id="PF13190"/>
    </source>
</evidence>
<dbReference type="STRING" id="324602.Caur_3680"/>
<dbReference type="GO" id="GO:0000041">
    <property type="term" value="P:transition metal ion transport"/>
    <property type="evidence" value="ECO:0007669"/>
    <property type="project" value="InterPro"/>
</dbReference>
<dbReference type="KEGG" id="cau:Caur_3680"/>
<organism evidence="9 10">
    <name type="scientific">Chloroflexus aurantiacus (strain ATCC 29366 / DSM 635 / J-10-fl)</name>
    <dbReference type="NCBI Taxonomy" id="324602"/>
    <lineage>
        <taxon>Bacteria</taxon>
        <taxon>Bacillati</taxon>
        <taxon>Chloroflexota</taxon>
        <taxon>Chloroflexia</taxon>
        <taxon>Chloroflexales</taxon>
        <taxon>Chloroflexineae</taxon>
        <taxon>Chloroflexaceae</taxon>
        <taxon>Chloroflexus</taxon>
    </lineage>
</organism>
<feature type="transmembrane region" description="Helical" evidence="7">
    <location>
        <begin position="20"/>
        <end position="41"/>
    </location>
</feature>
<feature type="transmembrane region" description="Helical" evidence="7">
    <location>
        <begin position="186"/>
        <end position="214"/>
    </location>
</feature>
<name>A9WB69_CHLAA</name>
<dbReference type="PANTHER" id="PTHR34229">
    <property type="entry name" value="METAL TRANSPORT PROTEIN HI_1621-RELATED"/>
    <property type="match status" value="1"/>
</dbReference>
<gene>
    <name evidence="9" type="ordered locus">Caur_3680</name>
</gene>
<protein>
    <submittedName>
        <fullName evidence="9">Cobalamin (Vitamin B12) biosynthesis CbiM protein</fullName>
    </submittedName>
</protein>
<feature type="transmembrane region" description="Helical" evidence="7">
    <location>
        <begin position="155"/>
        <end position="180"/>
    </location>
</feature>
<feature type="domain" description="PDGLE" evidence="8">
    <location>
        <begin position="235"/>
        <end position="319"/>
    </location>
</feature>
<keyword evidence="2" id="KW-0813">Transport</keyword>
<feature type="transmembrane region" description="Helical" evidence="7">
    <location>
        <begin position="235"/>
        <end position="253"/>
    </location>
</feature>
<evidence type="ECO:0000256" key="5">
    <source>
        <dbReference type="ARBA" id="ARBA00022989"/>
    </source>
</evidence>
<dbReference type="InParanoid" id="A9WB69"/>
<keyword evidence="3" id="KW-1003">Cell membrane</keyword>
<dbReference type="AlphaFoldDB" id="A9WB69"/>
<keyword evidence="5 7" id="KW-1133">Transmembrane helix</keyword>
<dbReference type="Proteomes" id="UP000002008">
    <property type="component" value="Chromosome"/>
</dbReference>
<evidence type="ECO:0000256" key="3">
    <source>
        <dbReference type="ARBA" id="ARBA00022475"/>
    </source>
</evidence>
<dbReference type="InterPro" id="IPR025937">
    <property type="entry name" value="PDGLE_dom"/>
</dbReference>
<keyword evidence="10" id="KW-1185">Reference proteome</keyword>
<comment type="subcellular location">
    <subcellularLocation>
        <location evidence="1">Cell membrane</location>
        <topology evidence="1">Multi-pass membrane protein</topology>
    </subcellularLocation>
</comment>
<evidence type="ECO:0000256" key="1">
    <source>
        <dbReference type="ARBA" id="ARBA00004651"/>
    </source>
</evidence>
<proteinExistence type="predicted"/>
<evidence type="ECO:0000256" key="2">
    <source>
        <dbReference type="ARBA" id="ARBA00022448"/>
    </source>
</evidence>
<evidence type="ECO:0000256" key="6">
    <source>
        <dbReference type="ARBA" id="ARBA00023136"/>
    </source>
</evidence>
<dbReference type="EMBL" id="CP000909">
    <property type="protein sequence ID" value="ABY36862.1"/>
    <property type="molecule type" value="Genomic_DNA"/>
</dbReference>
<dbReference type="eggNOG" id="COG0310">
    <property type="taxonomic scope" value="Bacteria"/>
</dbReference>
<keyword evidence="6 7" id="KW-0472">Membrane</keyword>
<feature type="transmembrane region" description="Helical" evidence="7">
    <location>
        <begin position="53"/>
        <end position="73"/>
    </location>
</feature>
<dbReference type="Pfam" id="PF13190">
    <property type="entry name" value="PDGLE"/>
    <property type="match status" value="1"/>
</dbReference>
<dbReference type="RefSeq" id="WP_012259515.1">
    <property type="nucleotide sequence ID" value="NC_010175.1"/>
</dbReference>
<dbReference type="PANTHER" id="PTHR34229:SF1">
    <property type="entry name" value="METAL TRANSPORT PROTEIN HI_1621-RELATED"/>
    <property type="match status" value="1"/>
</dbReference>
<evidence type="ECO:0000256" key="7">
    <source>
        <dbReference type="SAM" id="Phobius"/>
    </source>
</evidence>
<dbReference type="PATRIC" id="fig|324602.8.peg.4137"/>
<dbReference type="Gene3D" id="1.10.1760.20">
    <property type="match status" value="1"/>
</dbReference>
<keyword evidence="4 7" id="KW-0812">Transmembrane</keyword>